<dbReference type="GO" id="GO:0016787">
    <property type="term" value="F:hydrolase activity"/>
    <property type="evidence" value="ECO:0007669"/>
    <property type="project" value="UniProtKB-KW"/>
</dbReference>
<comment type="caution">
    <text evidence="1">The sequence shown here is derived from an EMBL/GenBank/DDBJ whole genome shotgun (WGS) entry which is preliminary data.</text>
</comment>
<dbReference type="SUPFAM" id="SSF56784">
    <property type="entry name" value="HAD-like"/>
    <property type="match status" value="1"/>
</dbReference>
<dbReference type="EC" id="3.1.3.-" evidence="1"/>
<dbReference type="Gene3D" id="3.40.50.1000">
    <property type="entry name" value="HAD superfamily/HAD-like"/>
    <property type="match status" value="1"/>
</dbReference>
<evidence type="ECO:0000313" key="1">
    <source>
        <dbReference type="EMBL" id="TWU42712.1"/>
    </source>
</evidence>
<accession>A0A5C6E1D6</accession>
<organism evidence="1 2">
    <name type="scientific">Novipirellula artificiosorum</name>
    <dbReference type="NCBI Taxonomy" id="2528016"/>
    <lineage>
        <taxon>Bacteria</taxon>
        <taxon>Pseudomonadati</taxon>
        <taxon>Planctomycetota</taxon>
        <taxon>Planctomycetia</taxon>
        <taxon>Pirellulales</taxon>
        <taxon>Pirellulaceae</taxon>
        <taxon>Novipirellula</taxon>
    </lineage>
</organism>
<dbReference type="PANTHER" id="PTHR43611:SF3">
    <property type="entry name" value="FLAVIN MONONUCLEOTIDE HYDROLASE 1, CHLOROPLATIC"/>
    <property type="match status" value="1"/>
</dbReference>
<dbReference type="EMBL" id="SJPV01000001">
    <property type="protein sequence ID" value="TWU42712.1"/>
    <property type="molecule type" value="Genomic_DNA"/>
</dbReference>
<dbReference type="CDD" id="cd02603">
    <property type="entry name" value="HAD_sEH-N_like"/>
    <property type="match status" value="1"/>
</dbReference>
<evidence type="ECO:0000313" key="2">
    <source>
        <dbReference type="Proteomes" id="UP000319143"/>
    </source>
</evidence>
<dbReference type="RefSeq" id="WP_197231069.1">
    <property type="nucleotide sequence ID" value="NZ_SJPV01000001.1"/>
</dbReference>
<name>A0A5C6E1D6_9BACT</name>
<reference evidence="1 2" key="1">
    <citation type="submission" date="2019-02" db="EMBL/GenBank/DDBJ databases">
        <title>Deep-cultivation of Planctomycetes and their phenomic and genomic characterization uncovers novel biology.</title>
        <authorList>
            <person name="Wiegand S."/>
            <person name="Jogler M."/>
            <person name="Boedeker C."/>
            <person name="Pinto D."/>
            <person name="Vollmers J."/>
            <person name="Rivas-Marin E."/>
            <person name="Kohn T."/>
            <person name="Peeters S.H."/>
            <person name="Heuer A."/>
            <person name="Rast P."/>
            <person name="Oberbeckmann S."/>
            <person name="Bunk B."/>
            <person name="Jeske O."/>
            <person name="Meyerdierks A."/>
            <person name="Storesund J.E."/>
            <person name="Kallscheuer N."/>
            <person name="Luecker S."/>
            <person name="Lage O.M."/>
            <person name="Pohl T."/>
            <person name="Merkel B.J."/>
            <person name="Hornburger P."/>
            <person name="Mueller R.-W."/>
            <person name="Bruemmer F."/>
            <person name="Labrenz M."/>
            <person name="Spormann A.M."/>
            <person name="Op Den Camp H."/>
            <person name="Overmann J."/>
            <person name="Amann R."/>
            <person name="Jetten M.S.M."/>
            <person name="Mascher T."/>
            <person name="Medema M.H."/>
            <person name="Devos D.P."/>
            <person name="Kaster A.-K."/>
            <person name="Ovreas L."/>
            <person name="Rohde M."/>
            <person name="Galperin M.Y."/>
            <person name="Jogler C."/>
        </authorList>
    </citation>
    <scope>NUCLEOTIDE SEQUENCE [LARGE SCALE GENOMIC DNA]</scope>
    <source>
        <strain evidence="1 2">Poly41</strain>
    </source>
</reference>
<dbReference type="NCBIfam" id="TIGR01509">
    <property type="entry name" value="HAD-SF-IA-v3"/>
    <property type="match status" value="1"/>
</dbReference>
<dbReference type="PANTHER" id="PTHR43611">
    <property type="entry name" value="ALPHA-D-GLUCOSE 1-PHOSPHATE PHOSPHATASE"/>
    <property type="match status" value="1"/>
</dbReference>
<keyword evidence="2" id="KW-1185">Reference proteome</keyword>
<protein>
    <submittedName>
        <fullName evidence="1">Alpha-D-glucose-1-phosphate phosphatase YihX</fullName>
        <ecNumber evidence="1">3.1.3.-</ecNumber>
    </submittedName>
</protein>
<dbReference type="InterPro" id="IPR036412">
    <property type="entry name" value="HAD-like_sf"/>
</dbReference>
<dbReference type="InterPro" id="IPR006439">
    <property type="entry name" value="HAD-SF_hydro_IA"/>
</dbReference>
<keyword evidence="1" id="KW-0378">Hydrolase</keyword>
<proteinExistence type="predicted"/>
<dbReference type="Pfam" id="PF00702">
    <property type="entry name" value="Hydrolase"/>
    <property type="match status" value="1"/>
</dbReference>
<dbReference type="InterPro" id="IPR023198">
    <property type="entry name" value="PGP-like_dom2"/>
</dbReference>
<dbReference type="AlphaFoldDB" id="A0A5C6E1D6"/>
<dbReference type="Proteomes" id="UP000319143">
    <property type="component" value="Unassembled WGS sequence"/>
</dbReference>
<dbReference type="Gene3D" id="1.10.150.240">
    <property type="entry name" value="Putative phosphatase, domain 2"/>
    <property type="match status" value="1"/>
</dbReference>
<gene>
    <name evidence="1" type="primary">yihX</name>
    <name evidence="1" type="ORF">Poly41_10120</name>
</gene>
<dbReference type="PRINTS" id="PR00413">
    <property type="entry name" value="HADHALOGNASE"/>
</dbReference>
<dbReference type="InterPro" id="IPR023214">
    <property type="entry name" value="HAD_sf"/>
</dbReference>
<sequence>MPRIEFVYFDLGNVLLSFDPERALTNMASGLGTTAREVEQSLYLSGLQDRYEHGEVTGEQVATILRNQFGRSEADLTTAAFLEAGSDMFTPIESMIETVTQVQRSGIRCGLLSNTCQSHWDWVNRPTWPVAAISWATQILSCEVGAMKPNPVIYEAAEKAAGTRPDQILFLDDREENVIAAMDRGWNAVQCFGGEQAEAALKEFAVI</sequence>